<proteinExistence type="predicted"/>
<reference evidence="2 3" key="1">
    <citation type="submission" date="2014-03" db="EMBL/GenBank/DDBJ databases">
        <authorList>
            <person name="Sibley D."/>
            <person name="Venepally P."/>
            <person name="Karamycheva S."/>
            <person name="Hadjithomas M."/>
            <person name="Khan A."/>
            <person name="Brunk B."/>
            <person name="Roos D."/>
            <person name="Caler E."/>
            <person name="Lorenzi H."/>
        </authorList>
    </citation>
    <scope>NUCLEOTIDE SEQUENCE [LARGE SCALE GENOMIC DNA]</scope>
    <source>
        <strain evidence="3">p89</strain>
    </source>
</reference>
<comment type="caution">
    <text evidence="2">The sequence shown here is derived from an EMBL/GenBank/DDBJ whole genome shotgun (WGS) entry which is preliminary data.</text>
</comment>
<feature type="region of interest" description="Disordered" evidence="1">
    <location>
        <begin position="54"/>
        <end position="111"/>
    </location>
</feature>
<accession>A0A086JW29</accession>
<sequence>MSLFLPRDNRLGNRLFSRLLTGVDGGGGTFCSGSAKKSSGVSSISSVISFTYTAPQVLHGSMRGGQGAEEEEDEEDEEGGEEEEEEEEDEEEAAEPAEKEEEEGQIDSGEG</sequence>
<evidence type="ECO:0000313" key="2">
    <source>
        <dbReference type="EMBL" id="KFG36347.1"/>
    </source>
</evidence>
<organism evidence="2 3">
    <name type="scientific">Toxoplasma gondii p89</name>
    <dbReference type="NCBI Taxonomy" id="943119"/>
    <lineage>
        <taxon>Eukaryota</taxon>
        <taxon>Sar</taxon>
        <taxon>Alveolata</taxon>
        <taxon>Apicomplexa</taxon>
        <taxon>Conoidasida</taxon>
        <taxon>Coccidia</taxon>
        <taxon>Eucoccidiorida</taxon>
        <taxon>Eimeriorina</taxon>
        <taxon>Sarcocystidae</taxon>
        <taxon>Toxoplasma</taxon>
    </lineage>
</organism>
<dbReference type="Proteomes" id="UP000028828">
    <property type="component" value="Unassembled WGS sequence"/>
</dbReference>
<dbReference type="VEuPathDB" id="ToxoDB:TGP89_221860"/>
<name>A0A086JW29_TOXGO</name>
<dbReference type="EMBL" id="AEYI02001525">
    <property type="protein sequence ID" value="KFG36347.1"/>
    <property type="molecule type" value="Genomic_DNA"/>
</dbReference>
<protein>
    <submittedName>
        <fullName evidence="2">Uncharacterized protein</fullName>
    </submittedName>
</protein>
<gene>
    <name evidence="2" type="ORF">TGP89_221860</name>
</gene>
<evidence type="ECO:0000256" key="1">
    <source>
        <dbReference type="SAM" id="MobiDB-lite"/>
    </source>
</evidence>
<evidence type="ECO:0000313" key="3">
    <source>
        <dbReference type="Proteomes" id="UP000028828"/>
    </source>
</evidence>
<feature type="compositionally biased region" description="Acidic residues" evidence="1">
    <location>
        <begin position="68"/>
        <end position="111"/>
    </location>
</feature>
<dbReference type="AlphaFoldDB" id="A0A086JW29"/>